<reference evidence="1" key="2">
    <citation type="submission" date="2022-06" db="UniProtKB">
        <authorList>
            <consortium name="EnsemblMetazoa"/>
        </authorList>
    </citation>
    <scope>IDENTIFICATION</scope>
    <source>
        <strain evidence="1">PS312</strain>
    </source>
</reference>
<gene>
    <name evidence="1" type="primary">WBGene00090401</name>
</gene>
<dbReference type="EnsemblMetazoa" id="PPA00847.1">
    <property type="protein sequence ID" value="PPA00847.1"/>
    <property type="gene ID" value="WBGene00090401"/>
</dbReference>
<organism evidence="1 2">
    <name type="scientific">Pristionchus pacificus</name>
    <name type="common">Parasitic nematode worm</name>
    <dbReference type="NCBI Taxonomy" id="54126"/>
    <lineage>
        <taxon>Eukaryota</taxon>
        <taxon>Metazoa</taxon>
        <taxon>Ecdysozoa</taxon>
        <taxon>Nematoda</taxon>
        <taxon>Chromadorea</taxon>
        <taxon>Rhabditida</taxon>
        <taxon>Rhabditina</taxon>
        <taxon>Diplogasteromorpha</taxon>
        <taxon>Diplogasteroidea</taxon>
        <taxon>Neodiplogasteridae</taxon>
        <taxon>Pristionchus</taxon>
    </lineage>
</organism>
<accession>A0A2A6BQC3</accession>
<dbReference type="Proteomes" id="UP000005239">
    <property type="component" value="Unassembled WGS sequence"/>
</dbReference>
<accession>A0A8R1U3G8</accession>
<proteinExistence type="predicted"/>
<evidence type="ECO:0000313" key="1">
    <source>
        <dbReference type="EnsemblMetazoa" id="PPA00847.1"/>
    </source>
</evidence>
<sequence>MFYRSATSIIPLSAIDMHFRHHVSTHFTLPHVVMPYPHQFPTYINACLPAHNAVPHCYASPPSSPIIWIQPIVRLPMPLQLIQPSVQYNQFPSTSDSRAVNINGLMVYSVAVPIAPRRNDLCTLDHDHNSGCLMKSQDVRKQGALVRTAQEVLKKKDVVQTVPNNNEETPMAPSHPMELAERPPTVAEKVEKAFPFLADAKAVEAIRKKHPERYNVGVIATRLIRKFNLIEQKYKICTQSLPSLMLKMKFANKAIRYNRHAENIRTKHLNNEKETQV</sequence>
<reference evidence="2" key="1">
    <citation type="journal article" date="2008" name="Nat. Genet.">
        <title>The Pristionchus pacificus genome provides a unique perspective on nematode lifestyle and parasitism.</title>
        <authorList>
            <person name="Dieterich C."/>
            <person name="Clifton S.W."/>
            <person name="Schuster L.N."/>
            <person name="Chinwalla A."/>
            <person name="Delehaunty K."/>
            <person name="Dinkelacker I."/>
            <person name="Fulton L."/>
            <person name="Fulton R."/>
            <person name="Godfrey J."/>
            <person name="Minx P."/>
            <person name="Mitreva M."/>
            <person name="Roeseler W."/>
            <person name="Tian H."/>
            <person name="Witte H."/>
            <person name="Yang S.P."/>
            <person name="Wilson R.K."/>
            <person name="Sommer R.J."/>
        </authorList>
    </citation>
    <scope>NUCLEOTIDE SEQUENCE [LARGE SCALE GENOMIC DNA]</scope>
    <source>
        <strain evidence="2">PS312</strain>
    </source>
</reference>
<protein>
    <submittedName>
        <fullName evidence="1">Uncharacterized protein</fullName>
    </submittedName>
</protein>
<keyword evidence="2" id="KW-1185">Reference proteome</keyword>
<evidence type="ECO:0000313" key="2">
    <source>
        <dbReference type="Proteomes" id="UP000005239"/>
    </source>
</evidence>
<dbReference type="AlphaFoldDB" id="A0A2A6BQC3"/>
<name>A0A2A6BQC3_PRIPA</name>